<comment type="caution">
    <text evidence="2">The sequence shown here is derived from an EMBL/GenBank/DDBJ whole genome shotgun (WGS) entry which is preliminary data.</text>
</comment>
<accession>A0A7J6SGB8</accession>
<evidence type="ECO:0000313" key="2">
    <source>
        <dbReference type="EMBL" id="KAF4731612.1"/>
    </source>
</evidence>
<gene>
    <name evidence="2" type="ORF">FOZ62_011662</name>
</gene>
<dbReference type="AlphaFoldDB" id="A0A7J6SGB8"/>
<sequence>MRQLVSFESARQPSTACLSRDGKKLLYIAGHQLSMVDLELSSSVTRALSTIPLPKPLEEQAHELKMITLNASGSRQVCIWNSGWCVVKTLPKPGFPCPVDVMLDVEIPIQSVQQLTQSTLLCVGECDQEATVHAFDGRNGQLLSSNLFPGLHFLSGLATLPLESASTPTEAAVPVEPHESPSEGVSITGEDSLQECGLVALSGTRSGDGEPTLFMYRISVERGRNDKVDIKSERIGTITVPALPGALMFDHRTPEDDGRYRIAALSDDGKISIFQWRLDPGVDTATSGSSPAESPGLKVSARCEHLASIDNSLACIKLQVWASDMLIVSSSEGIFYIDTSSNPEDFHLVKLSGSSVLCGPRSIIYQVNVDKTVVYSTSHDKVIQVSVCIFDDEDELKKPGNCRSRSGTGKKKKRGSKKWKDSSTLSSAATSVDEEAENGDAGNVRANEIEAANQKRLQVLEEWESLDLTAMSAADYAAWTRSSRNTQGLRAVSKLSKITGDEPSTIEVREKAGRILKMVKRQTVLRKEAAAKAKQPQRRALNLGNLLASQKLEETRDVPTGPVRLEKPKDDLVVGTAKCDEYGDDIPEVEESPVDEVDYGQGADEDDEDRLTEDAPTSKWEQSTGTDWQGGCAWEQQESSWKSNDKDWWKSNEESWKNDGDSWKGDRGSYGGWSGWKRRDQGYGWWNNRNNNSYSSESWGDRGSRSGGWRRWADRSWDDNEDDKWGQKNKRSDAAEEEAAYVAEEMWQGPDGDWWFKCPSTGVWKRQTGKGEHPPKKRYRQQPDTETYSATGDRTEWRIPQDKTAKPCAERAASAPSRTSEGRRPRSAQLAVTDTPVDPPPTKVRPPSAVSNLTEKVIDLDDDELDVLPYVFPDSSDPAETSAELLASRVIADDVLD</sequence>
<feature type="region of interest" description="Disordered" evidence="1">
    <location>
        <begin position="399"/>
        <end position="446"/>
    </location>
</feature>
<evidence type="ECO:0000256" key="1">
    <source>
        <dbReference type="SAM" id="MobiDB-lite"/>
    </source>
</evidence>
<feature type="compositionally biased region" description="Acidic residues" evidence="1">
    <location>
        <begin position="582"/>
        <end position="611"/>
    </location>
</feature>
<feature type="region of interest" description="Disordered" evidence="1">
    <location>
        <begin position="686"/>
        <end position="745"/>
    </location>
</feature>
<feature type="region of interest" description="Disordered" evidence="1">
    <location>
        <begin position="758"/>
        <end position="849"/>
    </location>
</feature>
<dbReference type="EMBL" id="JABANM010015087">
    <property type="protein sequence ID" value="KAF4731612.1"/>
    <property type="molecule type" value="Genomic_DNA"/>
</dbReference>
<proteinExistence type="predicted"/>
<dbReference type="Proteomes" id="UP000574390">
    <property type="component" value="Unassembled WGS sequence"/>
</dbReference>
<protein>
    <submittedName>
        <fullName evidence="2">Uncharacterized protein</fullName>
    </submittedName>
</protein>
<feature type="compositionally biased region" description="Polar residues" evidence="1">
    <location>
        <begin position="782"/>
        <end position="792"/>
    </location>
</feature>
<feature type="region of interest" description="Disordered" evidence="1">
    <location>
        <begin position="581"/>
        <end position="671"/>
    </location>
</feature>
<feature type="compositionally biased region" description="Basic residues" evidence="1">
    <location>
        <begin position="408"/>
        <end position="417"/>
    </location>
</feature>
<feature type="compositionally biased region" description="Low complexity" evidence="1">
    <location>
        <begin position="686"/>
        <end position="698"/>
    </location>
</feature>
<dbReference type="InterPro" id="IPR036322">
    <property type="entry name" value="WD40_repeat_dom_sf"/>
</dbReference>
<name>A0A7J6SGB8_PEROL</name>
<feature type="compositionally biased region" description="Basic and acidic residues" evidence="1">
    <location>
        <begin position="793"/>
        <end position="809"/>
    </location>
</feature>
<evidence type="ECO:0000313" key="3">
    <source>
        <dbReference type="Proteomes" id="UP000574390"/>
    </source>
</evidence>
<feature type="compositionally biased region" description="Basic and acidic residues" evidence="1">
    <location>
        <begin position="711"/>
        <end position="734"/>
    </location>
</feature>
<feature type="compositionally biased region" description="Basic and acidic residues" evidence="1">
    <location>
        <begin position="643"/>
        <end position="667"/>
    </location>
</feature>
<dbReference type="SUPFAM" id="SSF50978">
    <property type="entry name" value="WD40 repeat-like"/>
    <property type="match status" value="1"/>
</dbReference>
<reference evidence="2 3" key="1">
    <citation type="submission" date="2020-04" db="EMBL/GenBank/DDBJ databases">
        <title>Perkinsus olseni comparative genomics.</title>
        <authorList>
            <person name="Bogema D.R."/>
        </authorList>
    </citation>
    <scope>NUCLEOTIDE SEQUENCE [LARGE SCALE GENOMIC DNA]</scope>
    <source>
        <strain evidence="2">ATCC PRA-205</strain>
    </source>
</reference>
<organism evidence="2 3">
    <name type="scientific">Perkinsus olseni</name>
    <name type="common">Perkinsus atlanticus</name>
    <dbReference type="NCBI Taxonomy" id="32597"/>
    <lineage>
        <taxon>Eukaryota</taxon>
        <taxon>Sar</taxon>
        <taxon>Alveolata</taxon>
        <taxon>Perkinsozoa</taxon>
        <taxon>Perkinsea</taxon>
        <taxon>Perkinsida</taxon>
        <taxon>Perkinsidae</taxon>
        <taxon>Perkinsus</taxon>
    </lineage>
</organism>